<dbReference type="InterPro" id="IPR051450">
    <property type="entry name" value="Gfo/Idh/MocA_Oxidoreductases"/>
</dbReference>
<feature type="domain" description="Gfo/Idh/MocA-like oxidoreductase N-terminal" evidence="1">
    <location>
        <begin position="35"/>
        <end position="130"/>
    </location>
</feature>
<dbReference type="EMBL" id="SLZZ01000020">
    <property type="protein sequence ID" value="TCS77115.1"/>
    <property type="molecule type" value="Genomic_DNA"/>
</dbReference>
<proteinExistence type="predicted"/>
<accession>A0A4R3K337</accession>
<dbReference type="SUPFAM" id="SSF55347">
    <property type="entry name" value="Glyceraldehyde-3-phosphate dehydrogenase-like, C-terminal domain"/>
    <property type="match status" value="1"/>
</dbReference>
<dbReference type="InterPro" id="IPR036291">
    <property type="entry name" value="NAD(P)-bd_dom_sf"/>
</dbReference>
<dbReference type="Gene3D" id="3.30.360.10">
    <property type="entry name" value="Dihydrodipicolinate Reductase, domain 2"/>
    <property type="match status" value="1"/>
</dbReference>
<organism evidence="3 4">
    <name type="scientific">Muricomes intestini</name>
    <dbReference type="NCBI Taxonomy" id="1796634"/>
    <lineage>
        <taxon>Bacteria</taxon>
        <taxon>Bacillati</taxon>
        <taxon>Bacillota</taxon>
        <taxon>Clostridia</taxon>
        <taxon>Lachnospirales</taxon>
        <taxon>Lachnospiraceae</taxon>
        <taxon>Muricomes</taxon>
    </lineage>
</organism>
<dbReference type="Gene3D" id="3.40.50.720">
    <property type="entry name" value="NAD(P)-binding Rossmann-like Domain"/>
    <property type="match status" value="1"/>
</dbReference>
<dbReference type="InterPro" id="IPR000683">
    <property type="entry name" value="Gfo/Idh/MocA-like_OxRdtase_N"/>
</dbReference>
<evidence type="ECO:0000259" key="2">
    <source>
        <dbReference type="Pfam" id="PF22725"/>
    </source>
</evidence>
<dbReference type="Pfam" id="PF22725">
    <property type="entry name" value="GFO_IDH_MocA_C3"/>
    <property type="match status" value="1"/>
</dbReference>
<dbReference type="Proteomes" id="UP000295726">
    <property type="component" value="Unassembled WGS sequence"/>
</dbReference>
<dbReference type="SUPFAM" id="SSF51735">
    <property type="entry name" value="NAD(P)-binding Rossmann-fold domains"/>
    <property type="match status" value="1"/>
</dbReference>
<evidence type="ECO:0000259" key="1">
    <source>
        <dbReference type="Pfam" id="PF01408"/>
    </source>
</evidence>
<reference evidence="3 4" key="1">
    <citation type="submission" date="2019-03" db="EMBL/GenBank/DDBJ databases">
        <title>Genomic Encyclopedia of Type Strains, Phase IV (KMG-IV): sequencing the most valuable type-strain genomes for metagenomic binning, comparative biology and taxonomic classification.</title>
        <authorList>
            <person name="Goeker M."/>
        </authorList>
    </citation>
    <scope>NUCLEOTIDE SEQUENCE [LARGE SCALE GENOMIC DNA]</scope>
    <source>
        <strain evidence="3 4">DSM 29489</strain>
    </source>
</reference>
<dbReference type="GO" id="GO:0000166">
    <property type="term" value="F:nucleotide binding"/>
    <property type="evidence" value="ECO:0007669"/>
    <property type="project" value="InterPro"/>
</dbReference>
<sequence length="356" mass="40487">MKKIRVAFLGFWHSHASTNPDIHFTGLGVYGTVKQHPLIEVVIGWDWNEERGSKECERLGIPFSTNLDEVLKKNDIDGVVIMCETTRHKEVCLKAIKNKKHIYVNKVLAPTLREANEIVKEAKENHIVLTTMLSRLYEDWCIKIRDLVQNNEIGKIISLRIWHAHGIVTKYYPTDGMGYLPDDHGFLFKEGGAGGCYVDMCHPQYMTPFILGCLPDSIYSRMSSVTKRGNVEDNAISILEYKDGPYVTLEEGWACGPVTTEVEVQGTDGTIIYRDDRSDKNYDYFAIRHGDDPKFHEISITSPKSSPLDDWIECINNSTMPLENMERAVDLSRLNEAAYISARTKLPVEISELKEV</sequence>
<evidence type="ECO:0000313" key="3">
    <source>
        <dbReference type="EMBL" id="TCS77115.1"/>
    </source>
</evidence>
<feature type="domain" description="GFO/IDH/MocA-like oxidoreductase" evidence="2">
    <location>
        <begin position="143"/>
        <end position="271"/>
    </location>
</feature>
<dbReference type="RefSeq" id="WP_132382568.1">
    <property type="nucleotide sequence ID" value="NZ_SLZZ01000020.1"/>
</dbReference>
<dbReference type="PANTHER" id="PTHR43377">
    <property type="entry name" value="BILIVERDIN REDUCTASE A"/>
    <property type="match status" value="1"/>
</dbReference>
<dbReference type="PANTHER" id="PTHR43377:SF1">
    <property type="entry name" value="BILIVERDIN REDUCTASE A"/>
    <property type="match status" value="1"/>
</dbReference>
<name>A0A4R3K337_9FIRM</name>
<protein>
    <submittedName>
        <fullName evidence="3">Putative dehydrogenase</fullName>
    </submittedName>
</protein>
<keyword evidence="4" id="KW-1185">Reference proteome</keyword>
<gene>
    <name evidence="3" type="ORF">EDD59_12037</name>
</gene>
<evidence type="ECO:0000313" key="4">
    <source>
        <dbReference type="Proteomes" id="UP000295726"/>
    </source>
</evidence>
<dbReference type="OrthoDB" id="9815825at2"/>
<dbReference type="Pfam" id="PF01408">
    <property type="entry name" value="GFO_IDH_MocA"/>
    <property type="match status" value="1"/>
</dbReference>
<dbReference type="AlphaFoldDB" id="A0A4R3K337"/>
<comment type="caution">
    <text evidence="3">The sequence shown here is derived from an EMBL/GenBank/DDBJ whole genome shotgun (WGS) entry which is preliminary data.</text>
</comment>
<dbReference type="InterPro" id="IPR055170">
    <property type="entry name" value="GFO_IDH_MocA-like_dom"/>
</dbReference>